<evidence type="ECO:0000256" key="3">
    <source>
        <dbReference type="ARBA" id="ARBA00022840"/>
    </source>
</evidence>
<dbReference type="Gene3D" id="3.40.50.10420">
    <property type="entry name" value="NagB/RpiA/CoA transferase-like"/>
    <property type="match status" value="1"/>
</dbReference>
<dbReference type="NCBIfam" id="TIGR02727">
    <property type="entry name" value="MTHFS_bact"/>
    <property type="match status" value="1"/>
</dbReference>
<organism evidence="6 7">
    <name type="scientific">Iodidimonas nitroreducens</name>
    <dbReference type="NCBI Taxonomy" id="1236968"/>
    <lineage>
        <taxon>Bacteria</taxon>
        <taxon>Pseudomonadati</taxon>
        <taxon>Pseudomonadota</taxon>
        <taxon>Alphaproteobacteria</taxon>
        <taxon>Iodidimonadales</taxon>
        <taxon>Iodidimonadaceae</taxon>
        <taxon>Iodidimonas</taxon>
    </lineage>
</organism>
<dbReference type="EC" id="6.3.3.2" evidence="5"/>
<feature type="binding site" evidence="4">
    <location>
        <position position="58"/>
    </location>
    <ligand>
        <name>substrate</name>
    </ligand>
</feature>
<keyword evidence="5" id="KW-0460">Magnesium</keyword>
<dbReference type="AlphaFoldDB" id="A0A5A7N7V7"/>
<comment type="caution">
    <text evidence="6">The sequence shown here is derived from an EMBL/GenBank/DDBJ whole genome shotgun (WGS) entry which is preliminary data.</text>
</comment>
<evidence type="ECO:0000256" key="2">
    <source>
        <dbReference type="ARBA" id="ARBA00022741"/>
    </source>
</evidence>
<comment type="cofactor">
    <cofactor evidence="5">
        <name>Mg(2+)</name>
        <dbReference type="ChEBI" id="CHEBI:18420"/>
    </cofactor>
</comment>
<keyword evidence="2 4" id="KW-0547">Nucleotide-binding</keyword>
<dbReference type="SUPFAM" id="SSF100950">
    <property type="entry name" value="NagB/RpiA/CoA transferase-like"/>
    <property type="match status" value="1"/>
</dbReference>
<comment type="catalytic activity">
    <reaction evidence="5">
        <text>(6S)-5-formyl-5,6,7,8-tetrahydrofolate + ATP = (6R)-5,10-methenyltetrahydrofolate + ADP + phosphate</text>
        <dbReference type="Rhea" id="RHEA:10488"/>
        <dbReference type="ChEBI" id="CHEBI:30616"/>
        <dbReference type="ChEBI" id="CHEBI:43474"/>
        <dbReference type="ChEBI" id="CHEBI:57455"/>
        <dbReference type="ChEBI" id="CHEBI:57457"/>
        <dbReference type="ChEBI" id="CHEBI:456216"/>
        <dbReference type="EC" id="6.3.3.2"/>
    </reaction>
</comment>
<dbReference type="GO" id="GO:0030272">
    <property type="term" value="F:5-formyltetrahydrofolate cyclo-ligase activity"/>
    <property type="evidence" value="ECO:0007669"/>
    <property type="project" value="UniProtKB-EC"/>
</dbReference>
<keyword evidence="7" id="KW-1185">Reference proteome</keyword>
<dbReference type="InterPro" id="IPR037171">
    <property type="entry name" value="NagB/RpiA_transferase-like"/>
</dbReference>
<dbReference type="GO" id="GO:0009396">
    <property type="term" value="P:folic acid-containing compound biosynthetic process"/>
    <property type="evidence" value="ECO:0007669"/>
    <property type="project" value="TreeGrafter"/>
</dbReference>
<dbReference type="PANTHER" id="PTHR23407">
    <property type="entry name" value="ATPASE INHIBITOR/5-FORMYLTETRAHYDROFOLATE CYCLO-LIGASE"/>
    <property type="match status" value="1"/>
</dbReference>
<sequence length="202" mass="21917">MTKDALRSIARQQRLKLIEAYPDASERLARHLLPHLPALMADRGLAGPVAGYQALADEIDPAPVLDGLHQAGMALCLPRVWGAARPLHFHRWQPGDPLQPGAYGIMEPAPTAARIDPVVLLVPLLAFDRHGHRLGYGGGYYDRTLAALSARGPLLAIGLAFRGQELLSLPHEAHDRSLDLIATDEGLLWPEPLAAASKHINF</sequence>
<dbReference type="InterPro" id="IPR024185">
    <property type="entry name" value="FTHF_cligase-like_sf"/>
</dbReference>
<evidence type="ECO:0000256" key="1">
    <source>
        <dbReference type="ARBA" id="ARBA00010638"/>
    </source>
</evidence>
<keyword evidence="3 4" id="KW-0067">ATP-binding</keyword>
<evidence type="ECO:0000256" key="5">
    <source>
        <dbReference type="RuleBase" id="RU361279"/>
    </source>
</evidence>
<dbReference type="GO" id="GO:0046872">
    <property type="term" value="F:metal ion binding"/>
    <property type="evidence" value="ECO:0007669"/>
    <property type="project" value="UniProtKB-KW"/>
</dbReference>
<comment type="similarity">
    <text evidence="1 5">Belongs to the 5-formyltetrahydrofolate cyclo-ligase family.</text>
</comment>
<keyword evidence="5" id="KW-0479">Metal-binding</keyword>
<dbReference type="PANTHER" id="PTHR23407:SF1">
    <property type="entry name" value="5-FORMYLTETRAHYDROFOLATE CYCLO-LIGASE"/>
    <property type="match status" value="1"/>
</dbReference>
<dbReference type="GO" id="GO:0035999">
    <property type="term" value="P:tetrahydrofolate interconversion"/>
    <property type="evidence" value="ECO:0007669"/>
    <property type="project" value="TreeGrafter"/>
</dbReference>
<protein>
    <recommendedName>
        <fullName evidence="5">5-formyltetrahydrofolate cyclo-ligase</fullName>
        <ecNumber evidence="5">6.3.3.2</ecNumber>
    </recommendedName>
</protein>
<name>A0A5A7N7V7_9PROT</name>
<evidence type="ECO:0000313" key="7">
    <source>
        <dbReference type="Proteomes" id="UP000324996"/>
    </source>
</evidence>
<dbReference type="RefSeq" id="WP_052371072.1">
    <property type="nucleotide sequence ID" value="NZ_BKCN01000010.1"/>
</dbReference>
<dbReference type="Pfam" id="PF01812">
    <property type="entry name" value="5-FTHF_cyc-lig"/>
    <property type="match status" value="1"/>
</dbReference>
<gene>
    <name evidence="6" type="ORF">JCM17846_21040</name>
</gene>
<dbReference type="InterPro" id="IPR002698">
    <property type="entry name" value="FTHF_cligase"/>
</dbReference>
<dbReference type="GO" id="GO:0005524">
    <property type="term" value="F:ATP binding"/>
    <property type="evidence" value="ECO:0007669"/>
    <property type="project" value="UniProtKB-KW"/>
</dbReference>
<feature type="binding site" evidence="4">
    <location>
        <begin position="133"/>
        <end position="141"/>
    </location>
    <ligand>
        <name>ATP</name>
        <dbReference type="ChEBI" id="CHEBI:30616"/>
    </ligand>
</feature>
<dbReference type="EMBL" id="BKCN01000010">
    <property type="protein sequence ID" value="GER04422.1"/>
    <property type="molecule type" value="Genomic_DNA"/>
</dbReference>
<feature type="binding site" evidence="4">
    <location>
        <begin position="3"/>
        <end position="7"/>
    </location>
    <ligand>
        <name>ATP</name>
        <dbReference type="ChEBI" id="CHEBI:30616"/>
    </ligand>
</feature>
<evidence type="ECO:0000313" key="6">
    <source>
        <dbReference type="EMBL" id="GER04422.1"/>
    </source>
</evidence>
<dbReference type="Proteomes" id="UP000324996">
    <property type="component" value="Unassembled WGS sequence"/>
</dbReference>
<accession>A0A5A7N7V7</accession>
<dbReference type="PIRSF" id="PIRSF006806">
    <property type="entry name" value="FTHF_cligase"/>
    <property type="match status" value="1"/>
</dbReference>
<evidence type="ECO:0000256" key="4">
    <source>
        <dbReference type="PIRSR" id="PIRSR006806-1"/>
    </source>
</evidence>
<reference evidence="6 7" key="1">
    <citation type="submission" date="2019-09" db="EMBL/GenBank/DDBJ databases">
        <title>NBRP : Genome information of microbial organism related human and environment.</title>
        <authorList>
            <person name="Hattori M."/>
            <person name="Oshima K."/>
            <person name="Inaba H."/>
            <person name="Suda W."/>
            <person name="Sakamoto M."/>
            <person name="Iino T."/>
            <person name="Kitahara M."/>
            <person name="Oshida Y."/>
            <person name="Iida T."/>
            <person name="Kudo T."/>
            <person name="Itoh T."/>
            <person name="Ohkuma M."/>
        </authorList>
    </citation>
    <scope>NUCLEOTIDE SEQUENCE [LARGE SCALE GENOMIC DNA]</scope>
    <source>
        <strain evidence="6 7">Q-1</strain>
    </source>
</reference>
<proteinExistence type="inferred from homology"/>